<sequence length="66" mass="6659">MALRIAVLRETAPDEARVAATPETVRKLIALGATLAVERGAGLGAGIADGDYEQAGAQVGERAGVL</sequence>
<feature type="domain" description="Alanine dehydrogenase/pyridine nucleotide transhydrogenase N-terminal" evidence="1">
    <location>
        <begin position="6"/>
        <end position="66"/>
    </location>
</feature>
<evidence type="ECO:0000313" key="2">
    <source>
        <dbReference type="EMBL" id="KTT93128.1"/>
    </source>
</evidence>
<evidence type="ECO:0000313" key="3">
    <source>
        <dbReference type="Proteomes" id="UP000073923"/>
    </source>
</evidence>
<comment type="caution">
    <text evidence="2">The sequence shown here is derived from an EMBL/GenBank/DDBJ whole genome shotgun (WGS) entry which is preliminary data.</text>
</comment>
<dbReference type="SMART" id="SM01003">
    <property type="entry name" value="AlaDh_PNT_N"/>
    <property type="match status" value="1"/>
</dbReference>
<dbReference type="GO" id="GO:0000286">
    <property type="term" value="F:alanine dehydrogenase activity"/>
    <property type="evidence" value="ECO:0007669"/>
    <property type="project" value="TreeGrafter"/>
</dbReference>
<dbReference type="PANTHER" id="PTHR42795">
    <property type="entry name" value="ALANINE DEHYDROGENASE"/>
    <property type="match status" value="1"/>
</dbReference>
<organism evidence="2 3">
    <name type="scientific">Sphingomonas yabuuchiae</name>
    <dbReference type="NCBI Taxonomy" id="172044"/>
    <lineage>
        <taxon>Bacteria</taxon>
        <taxon>Pseudomonadati</taxon>
        <taxon>Pseudomonadota</taxon>
        <taxon>Alphaproteobacteria</taxon>
        <taxon>Sphingomonadales</taxon>
        <taxon>Sphingomonadaceae</taxon>
        <taxon>Sphingomonas</taxon>
    </lineage>
</organism>
<proteinExistence type="predicted"/>
<dbReference type="GO" id="GO:0006524">
    <property type="term" value="P:alanine catabolic process"/>
    <property type="evidence" value="ECO:0007669"/>
    <property type="project" value="TreeGrafter"/>
</dbReference>
<protein>
    <recommendedName>
        <fullName evidence="1">Alanine dehydrogenase/pyridine nucleotide transhydrogenase N-terminal domain-containing protein</fullName>
    </recommendedName>
</protein>
<dbReference type="InterPro" id="IPR007886">
    <property type="entry name" value="AlaDH/PNT_N"/>
</dbReference>
<feature type="non-terminal residue" evidence="2">
    <location>
        <position position="66"/>
    </location>
</feature>
<dbReference type="EMBL" id="LDTF01000131">
    <property type="protein sequence ID" value="KTT93128.1"/>
    <property type="molecule type" value="Genomic_DNA"/>
</dbReference>
<name>A0A147IJE1_9SPHN</name>
<dbReference type="AlphaFoldDB" id="A0A147IJE1"/>
<dbReference type="SUPFAM" id="SSF52283">
    <property type="entry name" value="Formate/glycerate dehydrogenase catalytic domain-like"/>
    <property type="match status" value="1"/>
</dbReference>
<accession>A0A147IJE1</accession>
<dbReference type="Proteomes" id="UP000073923">
    <property type="component" value="Unassembled WGS sequence"/>
</dbReference>
<dbReference type="GO" id="GO:0005886">
    <property type="term" value="C:plasma membrane"/>
    <property type="evidence" value="ECO:0007669"/>
    <property type="project" value="TreeGrafter"/>
</dbReference>
<reference evidence="2 3" key="1">
    <citation type="journal article" date="2016" name="Front. Microbiol.">
        <title>Genomic Resource of Rice Seed Associated Bacteria.</title>
        <authorList>
            <person name="Midha S."/>
            <person name="Bansal K."/>
            <person name="Sharma S."/>
            <person name="Kumar N."/>
            <person name="Patil P.P."/>
            <person name="Chaudhry V."/>
            <person name="Patil P.B."/>
        </authorList>
    </citation>
    <scope>NUCLEOTIDE SEQUENCE [LARGE SCALE GENOMIC DNA]</scope>
    <source>
        <strain evidence="2 3">NS355</strain>
    </source>
</reference>
<gene>
    <name evidence="2" type="ORF">NS355_17595</name>
</gene>
<dbReference type="Gene3D" id="3.40.50.720">
    <property type="entry name" value="NAD(P)-binding Rossmann-like Domain"/>
    <property type="match status" value="1"/>
</dbReference>
<dbReference type="PANTHER" id="PTHR42795:SF1">
    <property type="entry name" value="ALANINE DEHYDROGENASE"/>
    <property type="match status" value="1"/>
</dbReference>
<evidence type="ECO:0000259" key="1">
    <source>
        <dbReference type="SMART" id="SM01003"/>
    </source>
</evidence>
<dbReference type="Pfam" id="PF05222">
    <property type="entry name" value="AlaDh_PNT_N"/>
    <property type="match status" value="1"/>
</dbReference>